<reference evidence="3" key="1">
    <citation type="journal article" date="2019" name="Int. J. Syst. Evol. Microbiol.">
        <title>The Global Catalogue of Microorganisms (GCM) 10K type strain sequencing project: providing services to taxonomists for standard genome sequencing and annotation.</title>
        <authorList>
            <consortium name="The Broad Institute Genomics Platform"/>
            <consortium name="The Broad Institute Genome Sequencing Center for Infectious Disease"/>
            <person name="Wu L."/>
            <person name="Ma J."/>
        </authorList>
    </citation>
    <scope>NUCLEOTIDE SEQUENCE [LARGE SCALE GENOMIC DNA]</scope>
    <source>
        <strain evidence="3">JCM 3115</strain>
    </source>
</reference>
<name>A0ABQ2R2C6_9ACTN</name>
<evidence type="ECO:0008006" key="4">
    <source>
        <dbReference type="Google" id="ProtNLM"/>
    </source>
</evidence>
<feature type="transmembrane region" description="Helical" evidence="1">
    <location>
        <begin position="51"/>
        <end position="72"/>
    </location>
</feature>
<organism evidence="2 3">
    <name type="scientific">Streptosporangium pseudovulgare</name>
    <dbReference type="NCBI Taxonomy" id="35765"/>
    <lineage>
        <taxon>Bacteria</taxon>
        <taxon>Bacillati</taxon>
        <taxon>Actinomycetota</taxon>
        <taxon>Actinomycetes</taxon>
        <taxon>Streptosporangiales</taxon>
        <taxon>Streptosporangiaceae</taxon>
        <taxon>Streptosporangium</taxon>
    </lineage>
</organism>
<feature type="transmembrane region" description="Helical" evidence="1">
    <location>
        <begin position="206"/>
        <end position="223"/>
    </location>
</feature>
<evidence type="ECO:0000256" key="1">
    <source>
        <dbReference type="SAM" id="Phobius"/>
    </source>
</evidence>
<dbReference type="Proteomes" id="UP000611554">
    <property type="component" value="Unassembled WGS sequence"/>
</dbReference>
<protein>
    <recommendedName>
        <fullName evidence="4">ABC transporter permease</fullName>
    </recommendedName>
</protein>
<proteinExistence type="predicted"/>
<feature type="transmembrane region" description="Helical" evidence="1">
    <location>
        <begin position="21"/>
        <end position="39"/>
    </location>
</feature>
<gene>
    <name evidence="2" type="ORF">GCM10010140_45230</name>
</gene>
<comment type="caution">
    <text evidence="2">The sequence shown here is derived from an EMBL/GenBank/DDBJ whole genome shotgun (WGS) entry which is preliminary data.</text>
</comment>
<keyword evidence="1" id="KW-0472">Membrane</keyword>
<feature type="transmembrane region" description="Helical" evidence="1">
    <location>
        <begin position="96"/>
        <end position="124"/>
    </location>
</feature>
<keyword evidence="1" id="KW-0812">Transmembrane</keyword>
<keyword evidence="1" id="KW-1133">Transmembrane helix</keyword>
<feature type="transmembrane region" description="Helical" evidence="1">
    <location>
        <begin position="136"/>
        <end position="154"/>
    </location>
</feature>
<keyword evidence="3" id="KW-1185">Reference proteome</keyword>
<dbReference type="EMBL" id="BMQJ01000011">
    <property type="protein sequence ID" value="GGQ09892.1"/>
    <property type="molecule type" value="Genomic_DNA"/>
</dbReference>
<accession>A0ABQ2R2C6</accession>
<evidence type="ECO:0000313" key="3">
    <source>
        <dbReference type="Proteomes" id="UP000611554"/>
    </source>
</evidence>
<evidence type="ECO:0000313" key="2">
    <source>
        <dbReference type="EMBL" id="GGQ09892.1"/>
    </source>
</evidence>
<sequence length="384" mass="40678">MTSSARLRALVAFETRRLLRGPLLWGAAALCLVLRLYAVREWLPDLTVDPVSMSGAMLLLAAAAMLAAHLAASRDTREGMPETLGPLPGRAPERTVAAVVAAVAAGTGIAALTMALYLVARLAMGPVAGTFDPYEALAGVLAVPFAAGLGAALGRWAPWPVAVPAAAFLLGVFTWLNGNQSGYGGWFLPVVLFHGPDWPARPSGPHVLYLVAAVALFAAAALLRHGIRPARLAAAVTAVAVAVPTGAAATAAAPGGEEMNPPLTRGMEFTARLVPARVRDRYLGPDSRRCEKRGAVTYCAFPRYVSWVPLWASAVEPVVEALPPAARGRLPVVRQYSDSWWMADDHDERFIGTFMVWSRAGAAELGYARELLATPGARERIWAH</sequence>
<dbReference type="RefSeq" id="WP_189248438.1">
    <property type="nucleotide sequence ID" value="NZ_BMQJ01000011.1"/>
</dbReference>